<dbReference type="Gene3D" id="3.80.10.10">
    <property type="entry name" value="Ribonuclease Inhibitor"/>
    <property type="match status" value="1"/>
</dbReference>
<dbReference type="AlphaFoldDB" id="A0A2P5EPP4"/>
<dbReference type="OrthoDB" id="611536at2759"/>
<comment type="caution">
    <text evidence="1">The sequence shown here is derived from an EMBL/GenBank/DDBJ whole genome shotgun (WGS) entry which is preliminary data.</text>
</comment>
<evidence type="ECO:0000313" key="2">
    <source>
        <dbReference type="Proteomes" id="UP000237000"/>
    </source>
</evidence>
<dbReference type="EMBL" id="JXTC01000116">
    <property type="protein sequence ID" value="PON87531.1"/>
    <property type="molecule type" value="Genomic_DNA"/>
</dbReference>
<keyword evidence="2" id="KW-1185">Reference proteome</keyword>
<dbReference type="Proteomes" id="UP000237000">
    <property type="component" value="Unassembled WGS sequence"/>
</dbReference>
<sequence>MFDRLRSLTVAIRLNEENNPVRRDVTAVVKRCPHVHKLCLDLPVVMLPDHLCRFSRNLMKLTLRRTSLEDDPMSVLEKLPDLRILRLDEDAFKGSKTICPRSRSLDIYHCDQLRALPDGLKDITCLSELEISTGNNGNLKKRLSIGGEEFYKVEHVPLLRIF</sequence>
<gene>
    <name evidence="1" type="ORF">TorRG33x02_167090</name>
</gene>
<dbReference type="SUPFAM" id="SSF52047">
    <property type="entry name" value="RNI-like"/>
    <property type="match status" value="1"/>
</dbReference>
<reference evidence="2" key="1">
    <citation type="submission" date="2016-06" db="EMBL/GenBank/DDBJ databases">
        <title>Parallel loss of symbiosis genes in relatives of nitrogen-fixing non-legume Parasponia.</title>
        <authorList>
            <person name="Van Velzen R."/>
            <person name="Holmer R."/>
            <person name="Bu F."/>
            <person name="Rutten L."/>
            <person name="Van Zeijl A."/>
            <person name="Liu W."/>
            <person name="Santuari L."/>
            <person name="Cao Q."/>
            <person name="Sharma T."/>
            <person name="Shen D."/>
            <person name="Roswanjaya Y."/>
            <person name="Wardhani T."/>
            <person name="Kalhor M.S."/>
            <person name="Jansen J."/>
            <person name="Van den Hoogen J."/>
            <person name="Gungor B."/>
            <person name="Hartog M."/>
            <person name="Hontelez J."/>
            <person name="Verver J."/>
            <person name="Yang W.-C."/>
            <person name="Schijlen E."/>
            <person name="Repin R."/>
            <person name="Schilthuizen M."/>
            <person name="Schranz E."/>
            <person name="Heidstra R."/>
            <person name="Miyata K."/>
            <person name="Fedorova E."/>
            <person name="Kohlen W."/>
            <person name="Bisseling T."/>
            <person name="Smit S."/>
            <person name="Geurts R."/>
        </authorList>
    </citation>
    <scope>NUCLEOTIDE SEQUENCE [LARGE SCALE GENOMIC DNA]</scope>
    <source>
        <strain evidence="2">cv. RG33-2</strain>
    </source>
</reference>
<dbReference type="InterPro" id="IPR032675">
    <property type="entry name" value="LRR_dom_sf"/>
</dbReference>
<proteinExistence type="predicted"/>
<evidence type="ECO:0000313" key="1">
    <source>
        <dbReference type="EMBL" id="PON87531.1"/>
    </source>
</evidence>
<dbReference type="InParanoid" id="A0A2P5EPP4"/>
<protein>
    <submittedName>
        <fullName evidence="1">LRR domain containing protein</fullName>
    </submittedName>
</protein>
<organism evidence="1 2">
    <name type="scientific">Trema orientale</name>
    <name type="common">Charcoal tree</name>
    <name type="synonym">Celtis orientalis</name>
    <dbReference type="NCBI Taxonomy" id="63057"/>
    <lineage>
        <taxon>Eukaryota</taxon>
        <taxon>Viridiplantae</taxon>
        <taxon>Streptophyta</taxon>
        <taxon>Embryophyta</taxon>
        <taxon>Tracheophyta</taxon>
        <taxon>Spermatophyta</taxon>
        <taxon>Magnoliopsida</taxon>
        <taxon>eudicotyledons</taxon>
        <taxon>Gunneridae</taxon>
        <taxon>Pentapetalae</taxon>
        <taxon>rosids</taxon>
        <taxon>fabids</taxon>
        <taxon>Rosales</taxon>
        <taxon>Cannabaceae</taxon>
        <taxon>Trema</taxon>
    </lineage>
</organism>
<accession>A0A2P5EPP4</accession>
<name>A0A2P5EPP4_TREOI</name>